<evidence type="ECO:0000313" key="16">
    <source>
        <dbReference type="Proteomes" id="UP000240883"/>
    </source>
</evidence>
<keyword evidence="9" id="KW-0560">Oxidoreductase</keyword>
<feature type="domain" description="FAD-binding FR-type" evidence="14">
    <location>
        <begin position="288"/>
        <end position="433"/>
    </location>
</feature>
<feature type="transmembrane region" description="Helical" evidence="13">
    <location>
        <begin position="148"/>
        <end position="166"/>
    </location>
</feature>
<evidence type="ECO:0000256" key="3">
    <source>
        <dbReference type="ARBA" id="ARBA00012668"/>
    </source>
</evidence>
<evidence type="ECO:0000256" key="2">
    <source>
        <dbReference type="ARBA" id="ARBA00006278"/>
    </source>
</evidence>
<feature type="transmembrane region" description="Helical" evidence="13">
    <location>
        <begin position="225"/>
        <end position="242"/>
    </location>
</feature>
<dbReference type="InterPro" id="IPR051410">
    <property type="entry name" value="Ferric/Cupric_Reductase"/>
</dbReference>
<comment type="subcellular location">
    <subcellularLocation>
        <location evidence="1">Cell membrane</location>
        <topology evidence="1">Multi-pass membrane protein</topology>
    </subcellularLocation>
</comment>
<dbReference type="InterPro" id="IPR039261">
    <property type="entry name" value="FNR_nucleotide-bd"/>
</dbReference>
<evidence type="ECO:0000256" key="1">
    <source>
        <dbReference type="ARBA" id="ARBA00004651"/>
    </source>
</evidence>
<dbReference type="STRING" id="1448308.A0A2T2NSJ5"/>
<protein>
    <recommendedName>
        <fullName evidence="3">ferric-chelate reductase (NADPH)</fullName>
        <ecNumber evidence="3">1.16.1.9</ecNumber>
    </recommendedName>
</protein>
<evidence type="ECO:0000256" key="9">
    <source>
        <dbReference type="ARBA" id="ARBA00023002"/>
    </source>
</evidence>
<dbReference type="GO" id="GO:0015677">
    <property type="term" value="P:copper ion import"/>
    <property type="evidence" value="ECO:0007669"/>
    <property type="project" value="TreeGrafter"/>
</dbReference>
<dbReference type="Pfam" id="PF08022">
    <property type="entry name" value="FAD_binding_8"/>
    <property type="match status" value="1"/>
</dbReference>
<keyword evidence="8 13" id="KW-1133">Transmembrane helix</keyword>
<sequence length="585" mass="66355">MSANTVKRAGGGHEEGPGPADFFNNDVQHFLGWIWVAFVCVFFMYQVIFHFVRYIRTVACLNNETQRYFAKPHVLFAWFKKNCLEAPLFGTRHHREFKLSTAINVGTLPSRLQTFLLLGYFSTNVGFCFWSIDFSGDYSKVAGEFRNRTGIMATINMIPLFLLAGRNNPVIKLTGISFDTMNLIHRWFGRITVLEAVCHTAAWMAAKVHTKGWVAVWASIQNSEFIMTGFIATVAFVFLLIQSPSAIRHAFYEVFLHCHIIGAAVALGGLWIHLKERPQQLMLYGVVALWVMERLWRVVRLVTNNVGSGGTKAEVEVLPGDALRVTVRMARPWTFRPGQHAYLYMPSVGLWTNHPFSIAWSEEEEDLSTMTDEKGLPMNRQDILEANKTSMSFIIRRRTGFTETLYKKADLSAAGRFSTSAYVEGPYGGEDLSSYGTVMLWAAGIGITHQVPHVRDIVAKYANGTTATRRLTLVWVIQSPEHLEWIRTWMTQILSMPRRREILKILLFVTRPRSTKEIHSPSSSVQMFPGKPNVQALIDQEMMEGIGAACVTVCGTGSLADDLRRAVRNRETQWNVDFREESFSW</sequence>
<dbReference type="SFLD" id="SFLDS00052">
    <property type="entry name" value="Ferric_Reductase_Domain"/>
    <property type="match status" value="1"/>
</dbReference>
<dbReference type="CDD" id="cd06186">
    <property type="entry name" value="NOX_Duox_like_FAD_NADP"/>
    <property type="match status" value="1"/>
</dbReference>
<keyword evidence="11 13" id="KW-0472">Membrane</keyword>
<comment type="similarity">
    <text evidence="2">Belongs to the ferric reductase (FRE) family.</text>
</comment>
<organism evidence="15 16">
    <name type="scientific">Corynespora cassiicola Philippines</name>
    <dbReference type="NCBI Taxonomy" id="1448308"/>
    <lineage>
        <taxon>Eukaryota</taxon>
        <taxon>Fungi</taxon>
        <taxon>Dikarya</taxon>
        <taxon>Ascomycota</taxon>
        <taxon>Pezizomycotina</taxon>
        <taxon>Dothideomycetes</taxon>
        <taxon>Pleosporomycetidae</taxon>
        <taxon>Pleosporales</taxon>
        <taxon>Corynesporascaceae</taxon>
        <taxon>Corynespora</taxon>
    </lineage>
</organism>
<evidence type="ECO:0000256" key="5">
    <source>
        <dbReference type="ARBA" id="ARBA00022475"/>
    </source>
</evidence>
<dbReference type="PROSITE" id="PS51384">
    <property type="entry name" value="FAD_FR"/>
    <property type="match status" value="1"/>
</dbReference>
<feature type="transmembrane region" description="Helical" evidence="13">
    <location>
        <begin position="30"/>
        <end position="52"/>
    </location>
</feature>
<dbReference type="InterPro" id="IPR013121">
    <property type="entry name" value="Fe_red_NAD-bd_6"/>
</dbReference>
<dbReference type="EC" id="1.16.1.9" evidence="3"/>
<dbReference type="InterPro" id="IPR013112">
    <property type="entry name" value="FAD-bd_8"/>
</dbReference>
<keyword evidence="16" id="KW-1185">Reference proteome</keyword>
<evidence type="ECO:0000256" key="4">
    <source>
        <dbReference type="ARBA" id="ARBA00022448"/>
    </source>
</evidence>
<dbReference type="FunFam" id="3.40.50.80:FF:000023">
    <property type="entry name" value="Putative ferric-chelate reductase"/>
    <property type="match status" value="1"/>
</dbReference>
<evidence type="ECO:0000256" key="13">
    <source>
        <dbReference type="SAM" id="Phobius"/>
    </source>
</evidence>
<dbReference type="Proteomes" id="UP000240883">
    <property type="component" value="Unassembled WGS sequence"/>
</dbReference>
<reference evidence="15 16" key="1">
    <citation type="journal article" date="2018" name="Front. Microbiol.">
        <title>Genome-Wide Analysis of Corynespora cassiicola Leaf Fall Disease Putative Effectors.</title>
        <authorList>
            <person name="Lopez D."/>
            <person name="Ribeiro S."/>
            <person name="Label P."/>
            <person name="Fumanal B."/>
            <person name="Venisse J.S."/>
            <person name="Kohler A."/>
            <person name="de Oliveira R.R."/>
            <person name="Labutti K."/>
            <person name="Lipzen A."/>
            <person name="Lail K."/>
            <person name="Bauer D."/>
            <person name="Ohm R.A."/>
            <person name="Barry K.W."/>
            <person name="Spatafora J."/>
            <person name="Grigoriev I.V."/>
            <person name="Martin F.M."/>
            <person name="Pujade-Renaud V."/>
        </authorList>
    </citation>
    <scope>NUCLEOTIDE SEQUENCE [LARGE SCALE GENOMIC DNA]</scope>
    <source>
        <strain evidence="15 16">Philippines</strain>
    </source>
</reference>
<evidence type="ECO:0000256" key="11">
    <source>
        <dbReference type="ARBA" id="ARBA00023136"/>
    </source>
</evidence>
<evidence type="ECO:0000256" key="7">
    <source>
        <dbReference type="ARBA" id="ARBA00022982"/>
    </source>
</evidence>
<dbReference type="GO" id="GO:0006826">
    <property type="term" value="P:iron ion transport"/>
    <property type="evidence" value="ECO:0007669"/>
    <property type="project" value="TreeGrafter"/>
</dbReference>
<dbReference type="GO" id="GO:0052851">
    <property type="term" value="F:ferric-chelate reductase (NADPH) activity"/>
    <property type="evidence" value="ECO:0007669"/>
    <property type="project" value="UniProtKB-EC"/>
</dbReference>
<dbReference type="Pfam" id="PF01794">
    <property type="entry name" value="Ferric_reduct"/>
    <property type="match status" value="1"/>
</dbReference>
<dbReference type="PANTHER" id="PTHR32361:SF24">
    <property type="entry name" value="REDUCTASE, PUTATIVE (AFU_ORTHOLOGUE AFUA_3G10820)-RELATED"/>
    <property type="match status" value="1"/>
</dbReference>
<dbReference type="AlphaFoldDB" id="A0A2T2NSJ5"/>
<dbReference type="GO" id="GO:0006879">
    <property type="term" value="P:intracellular iron ion homeostasis"/>
    <property type="evidence" value="ECO:0007669"/>
    <property type="project" value="TreeGrafter"/>
</dbReference>
<evidence type="ECO:0000256" key="12">
    <source>
        <dbReference type="ARBA" id="ARBA00048483"/>
    </source>
</evidence>
<evidence type="ECO:0000256" key="8">
    <source>
        <dbReference type="ARBA" id="ARBA00022989"/>
    </source>
</evidence>
<dbReference type="SFLD" id="SFLDG01168">
    <property type="entry name" value="Ferric_reductase_subgroup_(FRE"/>
    <property type="match status" value="1"/>
</dbReference>
<feature type="transmembrane region" description="Helical" evidence="13">
    <location>
        <begin position="254"/>
        <end position="274"/>
    </location>
</feature>
<dbReference type="SUPFAM" id="SSF63380">
    <property type="entry name" value="Riboflavin synthase domain-like"/>
    <property type="match status" value="1"/>
</dbReference>
<accession>A0A2T2NSJ5</accession>
<proteinExistence type="inferred from homology"/>
<dbReference type="InterPro" id="IPR013130">
    <property type="entry name" value="Fe3_Rdtase_TM_dom"/>
</dbReference>
<evidence type="ECO:0000256" key="6">
    <source>
        <dbReference type="ARBA" id="ARBA00022692"/>
    </source>
</evidence>
<comment type="catalytic activity">
    <reaction evidence="12">
        <text>2 a Fe(II)-siderophore + NADP(+) + H(+) = 2 a Fe(III)-siderophore + NADPH</text>
        <dbReference type="Rhea" id="RHEA:28795"/>
        <dbReference type="Rhea" id="RHEA-COMP:11342"/>
        <dbReference type="Rhea" id="RHEA-COMP:11344"/>
        <dbReference type="ChEBI" id="CHEBI:15378"/>
        <dbReference type="ChEBI" id="CHEBI:29033"/>
        <dbReference type="ChEBI" id="CHEBI:29034"/>
        <dbReference type="ChEBI" id="CHEBI:57783"/>
        <dbReference type="ChEBI" id="CHEBI:58349"/>
        <dbReference type="EC" id="1.16.1.9"/>
    </reaction>
</comment>
<evidence type="ECO:0000259" key="14">
    <source>
        <dbReference type="PROSITE" id="PS51384"/>
    </source>
</evidence>
<name>A0A2T2NSJ5_CORCC</name>
<evidence type="ECO:0000256" key="10">
    <source>
        <dbReference type="ARBA" id="ARBA00023065"/>
    </source>
</evidence>
<dbReference type="EMBL" id="KZ678134">
    <property type="protein sequence ID" value="PSN68349.1"/>
    <property type="molecule type" value="Genomic_DNA"/>
</dbReference>
<feature type="transmembrane region" description="Helical" evidence="13">
    <location>
        <begin position="115"/>
        <end position="132"/>
    </location>
</feature>
<gene>
    <name evidence="15" type="ORF">BS50DRAFT_600201</name>
</gene>
<feature type="transmembrane region" description="Helical" evidence="13">
    <location>
        <begin position="187"/>
        <end position="205"/>
    </location>
</feature>
<keyword evidence="5" id="KW-1003">Cell membrane</keyword>
<dbReference type="Gene3D" id="3.40.50.80">
    <property type="entry name" value="Nucleotide-binding domain of ferredoxin-NADP reductase (FNR) module"/>
    <property type="match status" value="1"/>
</dbReference>
<dbReference type="OrthoDB" id="4494341at2759"/>
<keyword evidence="6 13" id="KW-0812">Transmembrane</keyword>
<dbReference type="GO" id="GO:0005886">
    <property type="term" value="C:plasma membrane"/>
    <property type="evidence" value="ECO:0007669"/>
    <property type="project" value="UniProtKB-SubCell"/>
</dbReference>
<dbReference type="Pfam" id="PF08030">
    <property type="entry name" value="NAD_binding_6"/>
    <property type="match status" value="1"/>
</dbReference>
<dbReference type="InterPro" id="IPR017927">
    <property type="entry name" value="FAD-bd_FR_type"/>
</dbReference>
<dbReference type="InterPro" id="IPR017938">
    <property type="entry name" value="Riboflavin_synthase-like_b-brl"/>
</dbReference>
<keyword evidence="4" id="KW-0813">Transport</keyword>
<keyword evidence="10" id="KW-0406">Ion transport</keyword>
<evidence type="ECO:0000313" key="15">
    <source>
        <dbReference type="EMBL" id="PSN68349.1"/>
    </source>
</evidence>
<dbReference type="SUPFAM" id="SSF52343">
    <property type="entry name" value="Ferredoxin reductase-like, C-terminal NADP-linked domain"/>
    <property type="match status" value="1"/>
</dbReference>
<keyword evidence="7" id="KW-0249">Electron transport</keyword>
<dbReference type="PANTHER" id="PTHR32361">
    <property type="entry name" value="FERRIC/CUPRIC REDUCTASE TRANSMEMBRANE COMPONENT"/>
    <property type="match status" value="1"/>
</dbReference>